<dbReference type="FunCoup" id="A0A6I9R6K1">
    <property type="interactions" value="16"/>
</dbReference>
<gene>
    <name evidence="13" type="primary">LOC105042854</name>
</gene>
<evidence type="ECO:0000256" key="9">
    <source>
        <dbReference type="ARBA" id="ARBA00023136"/>
    </source>
</evidence>
<dbReference type="InterPro" id="IPR006769">
    <property type="entry name" value="MCU_C"/>
</dbReference>
<dbReference type="Proteomes" id="UP000504607">
    <property type="component" value="Chromosome 4"/>
</dbReference>
<dbReference type="PANTHER" id="PTHR13462:SF31">
    <property type="entry name" value="CALCIUM UNIPORTER PROTEIN 1, MITOCHONDRIAL"/>
    <property type="match status" value="1"/>
</dbReference>
<evidence type="ECO:0000313" key="12">
    <source>
        <dbReference type="Proteomes" id="UP000504607"/>
    </source>
</evidence>
<keyword evidence="6" id="KW-0106">Calcium</keyword>
<dbReference type="KEGG" id="egu:105042854"/>
<evidence type="ECO:0000256" key="5">
    <source>
        <dbReference type="ARBA" id="ARBA00022692"/>
    </source>
</evidence>
<dbReference type="GO" id="GO:0005262">
    <property type="term" value="F:calcium channel activity"/>
    <property type="evidence" value="ECO:0007669"/>
    <property type="project" value="TreeGrafter"/>
</dbReference>
<reference evidence="13" key="1">
    <citation type="submission" date="2025-08" db="UniProtKB">
        <authorList>
            <consortium name="RefSeq"/>
        </authorList>
    </citation>
    <scope>IDENTIFICATION</scope>
</reference>
<keyword evidence="12" id="KW-1185">Reference proteome</keyword>
<sequence length="326" mass="37328">MALRKALVGRFLHLAKLSSPDPQIRLRPNSSFLPQRRPVVLPAVPPDRLPFPSGDRLLDRIRGLNPDRIRLDGLSPPPVEKVKDEMVAERRGITVEEARKVLRASQMEAARARLRAIPMSCIPYSEFVEICCDASGGEQGVGIARSLDESGAVIVLKNVVFLRPELVAKAIENVIPLSLTQPNDRWWKELREMEEKKVEIDRRAVAQVRRELWCGLGFLVMQTIGFMRLTFWELSWDVMEPICFYVTSAYFMAGYFFFMRTCKDPSFEGFFDSRFATKQKRLMKVYNFDLDRFNELRRACPLPSPPPSEEFPSSSYKKGMLIGAVH</sequence>
<evidence type="ECO:0000256" key="8">
    <source>
        <dbReference type="ARBA" id="ARBA00023065"/>
    </source>
</evidence>
<dbReference type="GO" id="GO:1990246">
    <property type="term" value="C:uniplex complex"/>
    <property type="evidence" value="ECO:0007669"/>
    <property type="project" value="TreeGrafter"/>
</dbReference>
<evidence type="ECO:0000256" key="4">
    <source>
        <dbReference type="ARBA" id="ARBA00022568"/>
    </source>
</evidence>
<dbReference type="GeneID" id="105042854"/>
<comment type="subcellular location">
    <subcellularLocation>
        <location evidence="1">Membrane</location>
        <topology evidence="1">Multi-pass membrane protein</topology>
    </subcellularLocation>
</comment>
<dbReference type="PANTHER" id="PTHR13462">
    <property type="entry name" value="CALCIUM UNIPORTER PROTEIN, MITOCHONDRIAL"/>
    <property type="match status" value="1"/>
</dbReference>
<feature type="transmembrane region" description="Helical" evidence="10">
    <location>
        <begin position="212"/>
        <end position="232"/>
    </location>
</feature>
<dbReference type="RefSeq" id="XP_010918499.1">
    <property type="nucleotide sequence ID" value="XM_010920197.3"/>
</dbReference>
<dbReference type="Pfam" id="PF04678">
    <property type="entry name" value="MCU"/>
    <property type="match status" value="1"/>
</dbReference>
<keyword evidence="7 10" id="KW-1133">Transmembrane helix</keyword>
<dbReference type="GO" id="GO:0015292">
    <property type="term" value="F:uniporter activity"/>
    <property type="evidence" value="ECO:0007669"/>
    <property type="project" value="TreeGrafter"/>
</dbReference>
<keyword evidence="9 10" id="KW-0472">Membrane</keyword>
<evidence type="ECO:0000256" key="3">
    <source>
        <dbReference type="ARBA" id="ARBA00022448"/>
    </source>
</evidence>
<comment type="similarity">
    <text evidence="2">Belongs to the MCU (TC 1.A.77) family.</text>
</comment>
<evidence type="ECO:0000256" key="2">
    <source>
        <dbReference type="ARBA" id="ARBA00005653"/>
    </source>
</evidence>
<evidence type="ECO:0000256" key="10">
    <source>
        <dbReference type="SAM" id="Phobius"/>
    </source>
</evidence>
<evidence type="ECO:0000256" key="7">
    <source>
        <dbReference type="ARBA" id="ARBA00022989"/>
    </source>
</evidence>
<proteinExistence type="inferred from homology"/>
<keyword evidence="4" id="KW-0109">Calcium transport</keyword>
<keyword evidence="8" id="KW-0406">Ion transport</keyword>
<feature type="transmembrane region" description="Helical" evidence="10">
    <location>
        <begin position="238"/>
        <end position="258"/>
    </location>
</feature>
<evidence type="ECO:0000256" key="1">
    <source>
        <dbReference type="ARBA" id="ARBA00004141"/>
    </source>
</evidence>
<evidence type="ECO:0000313" key="13">
    <source>
        <dbReference type="RefSeq" id="XP_010918499.1"/>
    </source>
</evidence>
<dbReference type="OrthoDB" id="278338at2759"/>
<dbReference type="InterPro" id="IPR039055">
    <property type="entry name" value="MCU_fam"/>
</dbReference>
<accession>A0A6I9R6K1</accession>
<dbReference type="AlphaFoldDB" id="A0A6I9R6K1"/>
<protein>
    <submittedName>
        <fullName evidence="13">Calcium uniporter protein 4, mitochondrial</fullName>
    </submittedName>
</protein>
<dbReference type="GO" id="GO:0051560">
    <property type="term" value="P:mitochondrial calcium ion homeostasis"/>
    <property type="evidence" value="ECO:0007669"/>
    <property type="project" value="InterPro"/>
</dbReference>
<keyword evidence="5 10" id="KW-0812">Transmembrane</keyword>
<dbReference type="GO" id="GO:0036444">
    <property type="term" value="P:calcium import into the mitochondrion"/>
    <property type="evidence" value="ECO:0007669"/>
    <property type="project" value="TreeGrafter"/>
</dbReference>
<dbReference type="InParanoid" id="A0A6I9R6K1"/>
<evidence type="ECO:0000259" key="11">
    <source>
        <dbReference type="Pfam" id="PF04678"/>
    </source>
</evidence>
<name>A0A6I9R6K1_ELAGV</name>
<keyword evidence="3" id="KW-0813">Transport</keyword>
<feature type="domain" description="Calcium uniporter protein C-terminal" evidence="11">
    <location>
        <begin position="138"/>
        <end position="296"/>
    </location>
</feature>
<organism evidence="12 13">
    <name type="scientific">Elaeis guineensis var. tenera</name>
    <name type="common">Oil palm</name>
    <dbReference type="NCBI Taxonomy" id="51953"/>
    <lineage>
        <taxon>Eukaryota</taxon>
        <taxon>Viridiplantae</taxon>
        <taxon>Streptophyta</taxon>
        <taxon>Embryophyta</taxon>
        <taxon>Tracheophyta</taxon>
        <taxon>Spermatophyta</taxon>
        <taxon>Magnoliopsida</taxon>
        <taxon>Liliopsida</taxon>
        <taxon>Arecaceae</taxon>
        <taxon>Arecoideae</taxon>
        <taxon>Cocoseae</taxon>
        <taxon>Elaeidinae</taxon>
        <taxon>Elaeis</taxon>
    </lineage>
</organism>
<evidence type="ECO:0000256" key="6">
    <source>
        <dbReference type="ARBA" id="ARBA00022837"/>
    </source>
</evidence>